<keyword evidence="3" id="KW-1185">Reference proteome</keyword>
<dbReference type="Proteomes" id="UP001190700">
    <property type="component" value="Unassembled WGS sequence"/>
</dbReference>
<comment type="caution">
    <text evidence="2">The sequence shown here is derived from an EMBL/GenBank/DDBJ whole genome shotgun (WGS) entry which is preliminary data.</text>
</comment>
<feature type="region of interest" description="Disordered" evidence="1">
    <location>
        <begin position="946"/>
        <end position="1169"/>
    </location>
</feature>
<dbReference type="AlphaFoldDB" id="A0AAE0F7D7"/>
<feature type="compositionally biased region" description="Polar residues" evidence="1">
    <location>
        <begin position="760"/>
        <end position="769"/>
    </location>
</feature>
<feature type="compositionally biased region" description="Polar residues" evidence="1">
    <location>
        <begin position="1113"/>
        <end position="1122"/>
    </location>
</feature>
<feature type="compositionally biased region" description="Low complexity" evidence="1">
    <location>
        <begin position="746"/>
        <end position="759"/>
    </location>
</feature>
<feature type="compositionally biased region" description="Low complexity" evidence="1">
    <location>
        <begin position="129"/>
        <end position="141"/>
    </location>
</feature>
<feature type="compositionally biased region" description="Low complexity" evidence="1">
    <location>
        <begin position="286"/>
        <end position="301"/>
    </location>
</feature>
<feature type="compositionally biased region" description="Polar residues" evidence="1">
    <location>
        <begin position="1064"/>
        <end position="1073"/>
    </location>
</feature>
<sequence length="1169" mass="121998">MQFLQPQPLRSNRAQEWTTEAQDAVSLALGGGWRYDVLGKQVQELVGTFDLDRDKHPPPPPTTAEAGAPELEDDAWMCDLETFQQRMAQSVEERIQNSRTAPGPAPGPAPAKGSRASSTHRRTSGSGSGSASMSSGASAAGPRPPVGLHSGGKWAEGVARTARPATSITGEKQPKPRIAFGGRVADVPPHAAPAPRRKAARAASTRKAAPSARGPREGHSVVPPSRALPSGELPRLQSQLEALIRNPAGAGAGASPPKRQEPESSGRSHGQLRALVDLLPPGARLPGTPGPSSSGEGASTPPRTPPPGSSGEEEPGGGTPQGTPPRGTGHPPLTPEVSDKAWGGSGKLKPVPPRDDDDEHDAGKSPSESPISMPPRFERVEDLEVQQPSPAPAPEGESQPVQPVESVERGDSANRTSPEEDPENGPIAAQVGPATATAARLDIIGEGLEHPLVAEETALANPASALPELNAEELQEQLVASLADTIAGHIMASRSEGHAGVTGMALEAAALEEPGMHPALVHPEGMLRHVTRNVLLEQLGHHFPQLEAHPPVLADAAEEGTAEASNAVLETAILNLVLESLSRAEATPAADPFTEVPQLDLPIEPIELPGSPLRSPIPSPMVAESSGADAQEPSGAAEQHAAATSPMGAYGADAGVQTSQELPQSPFPAPFSPVARVARRRHPRHDAATSPNDSLVSDGIASPSVIQALGGTSTAPSSPIPAPAFKPAHFGSIDSRLPEPAPAPALAPGLAPMPQQLQQVPQDTSNDPSAPTAFYLANTPQGLVLVPAPAPQQPPYQPPVSLPDHPPPRRRNRHPPPPPPAPSRPLSPPPSPPMHIETQTDPMTVTPPPPTLAKRSEPLLQLPPLPPTPPSPSSLSSSVDDLRHTLKGFLPEVLRRAVQPPSNAHDLTLDQAALRADYARMLSVPYSGVADSASLRSTLAARVAGALCPPPPTTTSPQAEMSSPEDDEAPTTRRFHRWDRPSPRDASPGCHLNSVPMRRERPGRGGELSTSRDTFTTLTSPGSSGSDRDWMPSPPPPSKAVAADMDTDDGDTTGVDADGRHAISPSNSESPGTSRRRAPPELGAALRTLRQGKGRKRRGDALLWSSASSGSSTEFPLTSRGNKSSDDGELVPVQVQEIIGRIEPGEVPDTDTAKLLRGDWRKLPSTEES</sequence>
<feature type="region of interest" description="Disordered" evidence="1">
    <location>
        <begin position="677"/>
        <end position="880"/>
    </location>
</feature>
<organism evidence="2 3">
    <name type="scientific">Cymbomonas tetramitiformis</name>
    <dbReference type="NCBI Taxonomy" id="36881"/>
    <lineage>
        <taxon>Eukaryota</taxon>
        <taxon>Viridiplantae</taxon>
        <taxon>Chlorophyta</taxon>
        <taxon>Pyramimonadophyceae</taxon>
        <taxon>Pyramimonadales</taxon>
        <taxon>Pyramimonadaceae</taxon>
        <taxon>Cymbomonas</taxon>
    </lineage>
</organism>
<accession>A0AAE0F7D7</accession>
<evidence type="ECO:0000313" key="2">
    <source>
        <dbReference type="EMBL" id="KAK3254304.1"/>
    </source>
</evidence>
<feature type="compositionally biased region" description="Basic and acidic residues" evidence="1">
    <location>
        <begin position="1151"/>
        <end position="1169"/>
    </location>
</feature>
<gene>
    <name evidence="2" type="ORF">CYMTET_36481</name>
</gene>
<feature type="region of interest" description="Disordered" evidence="1">
    <location>
        <begin position="49"/>
        <end position="430"/>
    </location>
</feature>
<reference evidence="2 3" key="1">
    <citation type="journal article" date="2015" name="Genome Biol. Evol.">
        <title>Comparative Genomics of a Bacterivorous Green Alga Reveals Evolutionary Causalities and Consequences of Phago-Mixotrophic Mode of Nutrition.</title>
        <authorList>
            <person name="Burns J.A."/>
            <person name="Paasch A."/>
            <person name="Narechania A."/>
            <person name="Kim E."/>
        </authorList>
    </citation>
    <scope>NUCLEOTIDE SEQUENCE [LARGE SCALE GENOMIC DNA]</scope>
    <source>
        <strain evidence="2 3">PLY_AMNH</strain>
    </source>
</reference>
<dbReference type="EMBL" id="LGRX02023777">
    <property type="protein sequence ID" value="KAK3254304.1"/>
    <property type="molecule type" value="Genomic_DNA"/>
</dbReference>
<feature type="compositionally biased region" description="Pro residues" evidence="1">
    <location>
        <begin position="815"/>
        <end position="833"/>
    </location>
</feature>
<evidence type="ECO:0000313" key="3">
    <source>
        <dbReference type="Proteomes" id="UP001190700"/>
    </source>
</evidence>
<evidence type="ECO:0000256" key="1">
    <source>
        <dbReference type="SAM" id="MobiDB-lite"/>
    </source>
</evidence>
<feature type="compositionally biased region" description="Low complexity" evidence="1">
    <location>
        <begin position="201"/>
        <end position="213"/>
    </location>
</feature>
<feature type="region of interest" description="Disordered" evidence="1">
    <location>
        <begin position="603"/>
        <end position="652"/>
    </location>
</feature>
<feature type="compositionally biased region" description="Pro residues" evidence="1">
    <location>
        <begin position="861"/>
        <end position="872"/>
    </location>
</feature>
<feature type="compositionally biased region" description="Polar residues" evidence="1">
    <location>
        <begin position="1008"/>
        <end position="1025"/>
    </location>
</feature>
<feature type="compositionally biased region" description="Pro residues" evidence="1">
    <location>
        <begin position="788"/>
        <end position="805"/>
    </location>
</feature>
<name>A0AAE0F7D7_9CHLO</name>
<protein>
    <submittedName>
        <fullName evidence="2">Uncharacterized protein</fullName>
    </submittedName>
</protein>
<proteinExistence type="predicted"/>